<dbReference type="EMBL" id="HBIW01002839">
    <property type="protein sequence ID" value="CAE0686949.1"/>
    <property type="molecule type" value="Transcribed_RNA"/>
</dbReference>
<feature type="region of interest" description="Disordered" evidence="1">
    <location>
        <begin position="1"/>
        <end position="28"/>
    </location>
</feature>
<evidence type="ECO:0000313" key="5">
    <source>
        <dbReference type="Proteomes" id="UP000789595"/>
    </source>
</evidence>
<keyword evidence="2" id="KW-0812">Transmembrane</keyword>
<dbReference type="EMBL" id="CAKKNE010000003">
    <property type="protein sequence ID" value="CAH0372666.1"/>
    <property type="molecule type" value="Genomic_DNA"/>
</dbReference>
<reference evidence="4" key="2">
    <citation type="submission" date="2021-11" db="EMBL/GenBank/DDBJ databases">
        <authorList>
            <consortium name="Genoscope - CEA"/>
            <person name="William W."/>
        </authorList>
    </citation>
    <scope>NUCLEOTIDE SEQUENCE</scope>
</reference>
<protein>
    <submittedName>
        <fullName evidence="3">Uncharacterized protein</fullName>
    </submittedName>
</protein>
<feature type="region of interest" description="Disordered" evidence="1">
    <location>
        <begin position="275"/>
        <end position="294"/>
    </location>
</feature>
<dbReference type="AlphaFoldDB" id="A0A7S4E321"/>
<sequence>MDSASSSRRRATKDEEEPDVDLPTTPAARVRPEKYSARAEVRLIAGFVVLLVGLLAVLLRHADARGRRAIGEFGHLDRAFVLSTRGSNGTSSAELERLKLQLRALRLTNDDIHVVYAPERVSTREAMLRRWSKGTGMRHLVHALVDWATESPKRHPVWSGAQINFSRRVSCTPSSLYGHPTHCLICAQVALVLEDDAVVLPGGVSVLNDALRYLESDTGLFGNWDILYAAHCGECLWWADALTDSSTARLGGGLAGDEVGLNEYAFNRSHDPGCNADAAAPRRRKRPSSRKLARTGARDVAVAVERRAVVALSGTTAALARAVDPRCSDALAVRYTPALAATLASVVDGDPSLGPFHEGQFDLTLARLAADRVLRAFVIWPPVVHRFHDGYGRPDDGYGMNSSQFITAWLELKTTRRR</sequence>
<dbReference type="OrthoDB" id="10566735at2759"/>
<keyword evidence="5" id="KW-1185">Reference proteome</keyword>
<keyword evidence="2" id="KW-1133">Transmembrane helix</keyword>
<reference evidence="3" key="1">
    <citation type="submission" date="2021-01" db="EMBL/GenBank/DDBJ databases">
        <authorList>
            <person name="Corre E."/>
            <person name="Pelletier E."/>
            <person name="Niang G."/>
            <person name="Scheremetjew M."/>
            <person name="Finn R."/>
            <person name="Kale V."/>
            <person name="Holt S."/>
            <person name="Cochrane G."/>
            <person name="Meng A."/>
            <person name="Brown T."/>
            <person name="Cohen L."/>
        </authorList>
    </citation>
    <scope>NUCLEOTIDE SEQUENCE</scope>
    <source>
        <strain evidence="3">CCMP1756</strain>
    </source>
</reference>
<feature type="compositionally biased region" description="Basic residues" evidence="1">
    <location>
        <begin position="281"/>
        <end position="293"/>
    </location>
</feature>
<evidence type="ECO:0000313" key="4">
    <source>
        <dbReference type="EMBL" id="CAH0372666.1"/>
    </source>
</evidence>
<gene>
    <name evidence="3" type="ORF">PCAL00307_LOCUS2383</name>
    <name evidence="4" type="ORF">PECAL_3P26790</name>
</gene>
<feature type="transmembrane region" description="Helical" evidence="2">
    <location>
        <begin position="41"/>
        <end position="59"/>
    </location>
</feature>
<evidence type="ECO:0000256" key="2">
    <source>
        <dbReference type="SAM" id="Phobius"/>
    </source>
</evidence>
<dbReference type="Proteomes" id="UP000789595">
    <property type="component" value="Unassembled WGS sequence"/>
</dbReference>
<name>A0A7S4E321_9STRA</name>
<organism evidence="3">
    <name type="scientific">Pelagomonas calceolata</name>
    <dbReference type="NCBI Taxonomy" id="35677"/>
    <lineage>
        <taxon>Eukaryota</taxon>
        <taxon>Sar</taxon>
        <taxon>Stramenopiles</taxon>
        <taxon>Ochrophyta</taxon>
        <taxon>Pelagophyceae</taxon>
        <taxon>Pelagomonadales</taxon>
        <taxon>Pelagomonadaceae</taxon>
        <taxon>Pelagomonas</taxon>
    </lineage>
</organism>
<proteinExistence type="predicted"/>
<evidence type="ECO:0000256" key="1">
    <source>
        <dbReference type="SAM" id="MobiDB-lite"/>
    </source>
</evidence>
<keyword evidence="2" id="KW-0472">Membrane</keyword>
<evidence type="ECO:0000313" key="3">
    <source>
        <dbReference type="EMBL" id="CAE0686949.1"/>
    </source>
</evidence>
<accession>A0A7S4E321</accession>